<dbReference type="AlphaFoldDB" id="A0A0W0VUX7"/>
<protein>
    <recommendedName>
        <fullName evidence="4">DUF2065 domain-containing protein</fullName>
    </recommendedName>
</protein>
<reference evidence="2 3" key="1">
    <citation type="submission" date="2015-11" db="EMBL/GenBank/DDBJ databases">
        <title>Genomic analysis of 38 Legionella species identifies large and diverse effector repertoires.</title>
        <authorList>
            <person name="Burstein D."/>
            <person name="Amaro F."/>
            <person name="Zusman T."/>
            <person name="Lifshitz Z."/>
            <person name="Cohen O."/>
            <person name="Gilbert J.A."/>
            <person name="Pupko T."/>
            <person name="Shuman H.A."/>
            <person name="Segal G."/>
        </authorList>
    </citation>
    <scope>NUCLEOTIDE SEQUENCE [LARGE SCALE GENOMIC DNA]</scope>
    <source>
        <strain evidence="2 3">ATCC 49751</strain>
    </source>
</reference>
<dbReference type="RefSeq" id="WP_028372163.1">
    <property type="nucleotide sequence ID" value="NZ_CAAAJD010000001.1"/>
</dbReference>
<evidence type="ECO:0000256" key="1">
    <source>
        <dbReference type="SAM" id="Phobius"/>
    </source>
</evidence>
<keyword evidence="1" id="KW-1133">Transmembrane helix</keyword>
<dbReference type="EMBL" id="LNYI01000011">
    <property type="protein sequence ID" value="KTD23842.1"/>
    <property type="molecule type" value="Genomic_DNA"/>
</dbReference>
<evidence type="ECO:0000313" key="2">
    <source>
        <dbReference type="EMBL" id="KTD23842.1"/>
    </source>
</evidence>
<name>A0A0W0VUX7_9GAMM</name>
<dbReference type="InterPro" id="IPR019201">
    <property type="entry name" value="DUF2065"/>
</dbReference>
<gene>
    <name evidence="2" type="ORF">Llan_0623</name>
</gene>
<sequence>MIINFLSAFALMLVFEGLMPFSSPAKWKELLRKVIEQDERTLRITGFISMLVGAILLAIVHQFAE</sequence>
<dbReference type="STRING" id="45067.Llan_0623"/>
<comment type="caution">
    <text evidence="2">The sequence shown here is derived from an EMBL/GenBank/DDBJ whole genome shotgun (WGS) entry which is preliminary data.</text>
</comment>
<keyword evidence="1" id="KW-0472">Membrane</keyword>
<dbReference type="Proteomes" id="UP000054869">
    <property type="component" value="Unassembled WGS sequence"/>
</dbReference>
<dbReference type="eggNOG" id="COG3242">
    <property type="taxonomic scope" value="Bacteria"/>
</dbReference>
<dbReference type="OrthoDB" id="9182237at2"/>
<evidence type="ECO:0008006" key="4">
    <source>
        <dbReference type="Google" id="ProtNLM"/>
    </source>
</evidence>
<proteinExistence type="predicted"/>
<keyword evidence="1" id="KW-0812">Transmembrane</keyword>
<organism evidence="2 3">
    <name type="scientific">Legionella lansingensis</name>
    <dbReference type="NCBI Taxonomy" id="45067"/>
    <lineage>
        <taxon>Bacteria</taxon>
        <taxon>Pseudomonadati</taxon>
        <taxon>Pseudomonadota</taxon>
        <taxon>Gammaproteobacteria</taxon>
        <taxon>Legionellales</taxon>
        <taxon>Legionellaceae</taxon>
        <taxon>Legionella</taxon>
    </lineage>
</organism>
<accession>A0A0W0VUX7</accession>
<evidence type="ECO:0000313" key="3">
    <source>
        <dbReference type="Proteomes" id="UP000054869"/>
    </source>
</evidence>
<dbReference type="PANTHER" id="PTHR38602:SF1">
    <property type="entry name" value="INNER MEMBRANE PROTEIN"/>
    <property type="match status" value="1"/>
</dbReference>
<dbReference type="Pfam" id="PF09838">
    <property type="entry name" value="DUF2065"/>
    <property type="match status" value="1"/>
</dbReference>
<feature type="transmembrane region" description="Helical" evidence="1">
    <location>
        <begin position="44"/>
        <end position="64"/>
    </location>
</feature>
<dbReference type="PATRIC" id="fig|45067.4.peg.649"/>
<dbReference type="PANTHER" id="PTHR38602">
    <property type="entry name" value="INNER MEMBRANE PROTEIN-RELATED"/>
    <property type="match status" value="1"/>
</dbReference>
<keyword evidence="3" id="KW-1185">Reference proteome</keyword>